<dbReference type="InterPro" id="IPR009057">
    <property type="entry name" value="Homeodomain-like_sf"/>
</dbReference>
<keyword evidence="1" id="KW-0805">Transcription regulation</keyword>
<dbReference type="RefSeq" id="WP_210155482.1">
    <property type="nucleotide sequence ID" value="NZ_JAFCNB010000004.1"/>
</dbReference>
<dbReference type="InterPro" id="IPR023772">
    <property type="entry name" value="DNA-bd_HTH_TetR-type_CS"/>
</dbReference>
<evidence type="ECO:0000256" key="3">
    <source>
        <dbReference type="ARBA" id="ARBA00023163"/>
    </source>
</evidence>
<evidence type="ECO:0000256" key="1">
    <source>
        <dbReference type="ARBA" id="ARBA00023015"/>
    </source>
</evidence>
<keyword evidence="3" id="KW-0804">Transcription</keyword>
<keyword evidence="2 4" id="KW-0238">DNA-binding</keyword>
<dbReference type="PROSITE" id="PS50977">
    <property type="entry name" value="HTH_TETR_2"/>
    <property type="match status" value="1"/>
</dbReference>
<dbReference type="InterPro" id="IPR001647">
    <property type="entry name" value="HTH_TetR"/>
</dbReference>
<dbReference type="GO" id="GO:0003700">
    <property type="term" value="F:DNA-binding transcription factor activity"/>
    <property type="evidence" value="ECO:0007669"/>
    <property type="project" value="TreeGrafter"/>
</dbReference>
<dbReference type="Proteomes" id="UP000674234">
    <property type="component" value="Unassembled WGS sequence"/>
</dbReference>
<feature type="domain" description="HTH tetR-type" evidence="5">
    <location>
        <begin position="6"/>
        <end position="66"/>
    </location>
</feature>
<protein>
    <submittedName>
        <fullName evidence="6">TetR family transcriptional regulator</fullName>
    </submittedName>
</protein>
<dbReference type="EMBL" id="JAFCNB010000004">
    <property type="protein sequence ID" value="MBP2704194.1"/>
    <property type="molecule type" value="Genomic_DNA"/>
</dbReference>
<proteinExistence type="predicted"/>
<evidence type="ECO:0000256" key="4">
    <source>
        <dbReference type="PROSITE-ProRule" id="PRU00335"/>
    </source>
</evidence>
<dbReference type="PANTHER" id="PTHR30055">
    <property type="entry name" value="HTH-TYPE TRANSCRIPTIONAL REGULATOR RUTR"/>
    <property type="match status" value="1"/>
</dbReference>
<dbReference type="GO" id="GO:0000976">
    <property type="term" value="F:transcription cis-regulatory region binding"/>
    <property type="evidence" value="ECO:0007669"/>
    <property type="project" value="TreeGrafter"/>
</dbReference>
<evidence type="ECO:0000256" key="2">
    <source>
        <dbReference type="ARBA" id="ARBA00023125"/>
    </source>
</evidence>
<gene>
    <name evidence="6" type="ORF">JOL79_10260</name>
</gene>
<evidence type="ECO:0000259" key="5">
    <source>
        <dbReference type="PROSITE" id="PS50977"/>
    </source>
</evidence>
<comment type="caution">
    <text evidence="6">The sequence shown here is derived from an EMBL/GenBank/DDBJ whole genome shotgun (WGS) entry which is preliminary data.</text>
</comment>
<name>A0A940WEL3_9ACTN</name>
<dbReference type="AlphaFoldDB" id="A0A940WEL3"/>
<dbReference type="PRINTS" id="PR00455">
    <property type="entry name" value="HTHTETR"/>
</dbReference>
<evidence type="ECO:0000313" key="6">
    <source>
        <dbReference type="EMBL" id="MBP2704194.1"/>
    </source>
</evidence>
<organism evidence="6 7">
    <name type="scientific">Microbispora oryzae</name>
    <dbReference type="NCBI Taxonomy" id="2806554"/>
    <lineage>
        <taxon>Bacteria</taxon>
        <taxon>Bacillati</taxon>
        <taxon>Actinomycetota</taxon>
        <taxon>Actinomycetes</taxon>
        <taxon>Streptosporangiales</taxon>
        <taxon>Streptosporangiaceae</taxon>
        <taxon>Microbispora</taxon>
    </lineage>
</organism>
<sequence length="189" mass="20554">MARWEPNAPERLANAALDLFAERGYENTTVIDIAQRAGLAKTTFFRHFQDKREVLFGRGTVNELLAEATAAAPATAGPLEAVAHALDAAGRQVFTSERREFIARRQAVIAANPELREREALKNLALIASMVDALKRRGVPELTARVAAELGALASTIAYERWSQTTAGEDFGEIARQALDDVQASTAFC</sequence>
<reference evidence="6" key="1">
    <citation type="submission" date="2021-02" db="EMBL/GenBank/DDBJ databases">
        <title>Draft genome sequence of Microbispora sp. RL4-1S isolated from rice leaves in Thailand.</title>
        <authorList>
            <person name="Muangham S."/>
            <person name="Duangmal K."/>
        </authorList>
    </citation>
    <scope>NUCLEOTIDE SEQUENCE</scope>
    <source>
        <strain evidence="6">RL4-1S</strain>
    </source>
</reference>
<dbReference type="SUPFAM" id="SSF46689">
    <property type="entry name" value="Homeodomain-like"/>
    <property type="match status" value="1"/>
</dbReference>
<dbReference type="Pfam" id="PF00440">
    <property type="entry name" value="TetR_N"/>
    <property type="match status" value="1"/>
</dbReference>
<dbReference type="Gene3D" id="1.10.357.10">
    <property type="entry name" value="Tetracycline Repressor, domain 2"/>
    <property type="match status" value="1"/>
</dbReference>
<dbReference type="PANTHER" id="PTHR30055:SF238">
    <property type="entry name" value="MYCOFACTOCIN BIOSYNTHESIS TRANSCRIPTIONAL REGULATOR MFTR-RELATED"/>
    <property type="match status" value="1"/>
</dbReference>
<accession>A0A940WEL3</accession>
<dbReference type="PROSITE" id="PS01081">
    <property type="entry name" value="HTH_TETR_1"/>
    <property type="match status" value="1"/>
</dbReference>
<keyword evidence="7" id="KW-1185">Reference proteome</keyword>
<evidence type="ECO:0000313" key="7">
    <source>
        <dbReference type="Proteomes" id="UP000674234"/>
    </source>
</evidence>
<feature type="DNA-binding region" description="H-T-H motif" evidence="4">
    <location>
        <begin position="29"/>
        <end position="48"/>
    </location>
</feature>
<dbReference type="InterPro" id="IPR050109">
    <property type="entry name" value="HTH-type_TetR-like_transc_reg"/>
</dbReference>